<dbReference type="EMBL" id="MTKT01002501">
    <property type="protein sequence ID" value="OWM78144.1"/>
    <property type="molecule type" value="Genomic_DNA"/>
</dbReference>
<evidence type="ECO:0000256" key="18">
    <source>
        <dbReference type="ARBA" id="ARBA00083956"/>
    </source>
</evidence>
<proteinExistence type="inferred from homology"/>
<evidence type="ECO:0000259" key="19">
    <source>
        <dbReference type="Pfam" id="PF03061"/>
    </source>
</evidence>
<evidence type="ECO:0000313" key="22">
    <source>
        <dbReference type="Proteomes" id="UP000197138"/>
    </source>
</evidence>
<keyword evidence="6" id="KW-0963">Cytoplasm</keyword>
<dbReference type="AlphaFoldDB" id="A0A218WZL0"/>
<evidence type="ECO:0000256" key="11">
    <source>
        <dbReference type="ARBA" id="ARBA00023212"/>
    </source>
</evidence>
<gene>
    <name evidence="20" type="ORF">CDL15_Pgr014963</name>
    <name evidence="21" type="ORF">CRG98_027431</name>
</gene>
<evidence type="ECO:0000256" key="12">
    <source>
        <dbReference type="ARBA" id="ARBA00023242"/>
    </source>
</evidence>
<dbReference type="GO" id="GO:0005634">
    <property type="term" value="C:nucleus"/>
    <property type="evidence" value="ECO:0007669"/>
    <property type="project" value="UniProtKB-SubCell"/>
</dbReference>
<evidence type="ECO:0000313" key="20">
    <source>
        <dbReference type="EMBL" id="OWM78144.1"/>
    </source>
</evidence>
<dbReference type="FunFam" id="3.10.129.10:FF:000021">
    <property type="entry name" value="Acyl-coenzyme A thioesterase 13"/>
    <property type="match status" value="1"/>
</dbReference>
<evidence type="ECO:0000256" key="1">
    <source>
        <dbReference type="ARBA" id="ARBA00004123"/>
    </source>
</evidence>
<dbReference type="EMBL" id="PGOL01001966">
    <property type="protein sequence ID" value="PKI52188.1"/>
    <property type="molecule type" value="Genomic_DNA"/>
</dbReference>
<evidence type="ECO:0000256" key="10">
    <source>
        <dbReference type="ARBA" id="ARBA00023128"/>
    </source>
</evidence>
<dbReference type="Proteomes" id="UP000197138">
    <property type="component" value="Unassembled WGS sequence"/>
</dbReference>
<comment type="caution">
    <text evidence="20">The sequence shown here is derived from an EMBL/GenBank/DDBJ whole genome shotgun (WGS) entry which is preliminary data.</text>
</comment>
<organism evidence="20 22">
    <name type="scientific">Punica granatum</name>
    <name type="common">Pomegranate</name>
    <dbReference type="NCBI Taxonomy" id="22663"/>
    <lineage>
        <taxon>Eukaryota</taxon>
        <taxon>Viridiplantae</taxon>
        <taxon>Streptophyta</taxon>
        <taxon>Embryophyta</taxon>
        <taxon>Tracheophyta</taxon>
        <taxon>Spermatophyta</taxon>
        <taxon>Magnoliopsida</taxon>
        <taxon>eudicotyledons</taxon>
        <taxon>Gunneridae</taxon>
        <taxon>Pentapetalae</taxon>
        <taxon>rosids</taxon>
        <taxon>malvids</taxon>
        <taxon>Myrtales</taxon>
        <taxon>Lythraceae</taxon>
        <taxon>Punica</taxon>
    </lineage>
</organism>
<sequence length="157" mass="17001">MEEKQTPRLKESLKWLADLSEGANKTAEFDFLNLQGLRIVRAREGYLLCNFVLPSRLSDGDGNWEAGAMATLIDDVGSVVVVTATGTVKATLDLSISYISPAKVQEEIEIEAKVVGPKGKLALVVVEVKRKADAKLIAIAQQWMASIGLTTSQLSKL</sequence>
<dbReference type="InterPro" id="IPR039298">
    <property type="entry name" value="ACOT13"/>
</dbReference>
<evidence type="ECO:0000256" key="5">
    <source>
        <dbReference type="ARBA" id="ARBA00008324"/>
    </source>
</evidence>
<dbReference type="CDD" id="cd03443">
    <property type="entry name" value="PaaI_thioesterase"/>
    <property type="match status" value="1"/>
</dbReference>
<evidence type="ECO:0000256" key="7">
    <source>
        <dbReference type="ARBA" id="ARBA00022801"/>
    </source>
</evidence>
<evidence type="ECO:0000256" key="13">
    <source>
        <dbReference type="ARBA" id="ARBA00052976"/>
    </source>
</evidence>
<evidence type="ECO:0000256" key="15">
    <source>
        <dbReference type="ARBA" id="ARBA00064709"/>
    </source>
</evidence>
<dbReference type="InterPro" id="IPR029069">
    <property type="entry name" value="HotDog_dom_sf"/>
</dbReference>
<dbReference type="Gene3D" id="3.10.129.10">
    <property type="entry name" value="Hotdog Thioesterase"/>
    <property type="match status" value="1"/>
</dbReference>
<keyword evidence="12" id="KW-0539">Nucleus</keyword>
<keyword evidence="8" id="KW-0007">Acetylation</keyword>
<comment type="catalytic activity">
    <reaction evidence="13">
        <text>a fatty acyl-CoA + H2O = a fatty acid + CoA + H(+)</text>
        <dbReference type="Rhea" id="RHEA:16781"/>
        <dbReference type="ChEBI" id="CHEBI:15377"/>
        <dbReference type="ChEBI" id="CHEBI:15378"/>
        <dbReference type="ChEBI" id="CHEBI:28868"/>
        <dbReference type="ChEBI" id="CHEBI:57287"/>
        <dbReference type="ChEBI" id="CHEBI:77636"/>
    </reaction>
    <physiologicalReaction direction="left-to-right" evidence="13">
        <dbReference type="Rhea" id="RHEA:16782"/>
    </physiologicalReaction>
</comment>
<dbReference type="Proteomes" id="UP000233551">
    <property type="component" value="Unassembled WGS sequence"/>
</dbReference>
<reference evidence="22" key="1">
    <citation type="journal article" date="2017" name="Plant J.">
        <title>The pomegranate (Punica granatum L.) genome and the genomics of punicalagin biosynthesis.</title>
        <authorList>
            <person name="Qin G."/>
            <person name="Xu C."/>
            <person name="Ming R."/>
            <person name="Tang H."/>
            <person name="Guyot R."/>
            <person name="Kramer E.M."/>
            <person name="Hu Y."/>
            <person name="Yi X."/>
            <person name="Qi Y."/>
            <person name="Xu X."/>
            <person name="Gao Z."/>
            <person name="Pan H."/>
            <person name="Jian J."/>
            <person name="Tian Y."/>
            <person name="Yue Z."/>
            <person name="Xu Y."/>
        </authorList>
    </citation>
    <scope>NUCLEOTIDE SEQUENCE [LARGE SCALE GENOMIC DNA]</scope>
    <source>
        <strain evidence="22">cv. Dabenzi</strain>
    </source>
</reference>
<evidence type="ECO:0000313" key="21">
    <source>
        <dbReference type="EMBL" id="PKI52188.1"/>
    </source>
</evidence>
<evidence type="ECO:0000256" key="17">
    <source>
        <dbReference type="ARBA" id="ARBA00081533"/>
    </source>
</evidence>
<dbReference type="GO" id="GO:0006629">
    <property type="term" value="P:lipid metabolic process"/>
    <property type="evidence" value="ECO:0007669"/>
    <property type="project" value="UniProtKB-KW"/>
</dbReference>
<keyword evidence="10" id="KW-0496">Mitochondrion</keyword>
<keyword evidence="7" id="KW-0378">Hydrolase</keyword>
<comment type="subcellular location">
    <subcellularLocation>
        <location evidence="3">Cytoplasm</location>
        <location evidence="3">Cytoskeleton</location>
        <location evidence="3">Spindle</location>
    </subcellularLocation>
    <subcellularLocation>
        <location evidence="4">Cytoplasm</location>
        <location evidence="4">Cytosol</location>
    </subcellularLocation>
    <subcellularLocation>
        <location evidence="2">Mitochondrion</location>
    </subcellularLocation>
    <subcellularLocation>
        <location evidence="1">Nucleus</location>
    </subcellularLocation>
</comment>
<dbReference type="GO" id="GO:0005819">
    <property type="term" value="C:spindle"/>
    <property type="evidence" value="ECO:0007669"/>
    <property type="project" value="UniProtKB-SubCell"/>
</dbReference>
<evidence type="ECO:0000256" key="3">
    <source>
        <dbReference type="ARBA" id="ARBA00004186"/>
    </source>
</evidence>
<keyword evidence="11" id="KW-0206">Cytoskeleton</keyword>
<dbReference type="InterPro" id="IPR006683">
    <property type="entry name" value="Thioestr_dom"/>
</dbReference>
<dbReference type="PANTHER" id="PTHR21660:SF1">
    <property type="entry name" value="ACYL-COENZYME A THIOESTERASE 13"/>
    <property type="match status" value="1"/>
</dbReference>
<dbReference type="Pfam" id="PF03061">
    <property type="entry name" value="4HBT"/>
    <property type="match status" value="1"/>
</dbReference>
<evidence type="ECO:0000256" key="2">
    <source>
        <dbReference type="ARBA" id="ARBA00004173"/>
    </source>
</evidence>
<keyword evidence="23" id="KW-1185">Reference proteome</keyword>
<protein>
    <recommendedName>
        <fullName evidence="16">Acyl-coenzyme A thioesterase 13</fullName>
    </recommendedName>
    <alternativeName>
        <fullName evidence="17">Hotdog-fold thioesterase superfamily member 2</fullName>
    </alternativeName>
    <alternativeName>
        <fullName evidence="18">Thioesterase superfamily member 2</fullName>
    </alternativeName>
</protein>
<dbReference type="GO" id="GO:0005829">
    <property type="term" value="C:cytosol"/>
    <property type="evidence" value="ECO:0007669"/>
    <property type="project" value="UniProtKB-SubCell"/>
</dbReference>
<accession>A0A218WZL0</accession>
<reference evidence="20" key="2">
    <citation type="submission" date="2017-06" db="EMBL/GenBank/DDBJ databases">
        <title>The pomegranate genome and the genomics of punicalagin biosynthesis.</title>
        <authorList>
            <person name="Xu C."/>
        </authorList>
    </citation>
    <scope>NUCLEOTIDE SEQUENCE [LARGE SCALE GENOMIC DNA]</scope>
    <source>
        <tissue evidence="20">Fresh leaf</tissue>
    </source>
</reference>
<dbReference type="PANTHER" id="PTHR21660">
    <property type="entry name" value="THIOESTERASE SUPERFAMILY MEMBER-RELATED"/>
    <property type="match status" value="1"/>
</dbReference>
<feature type="domain" description="Thioesterase" evidence="19">
    <location>
        <begin position="67"/>
        <end position="134"/>
    </location>
</feature>
<comment type="similarity">
    <text evidence="5">Belongs to the thioesterase PaaI family.</text>
</comment>
<name>A0A218WZL0_PUNGR</name>
<reference evidence="21 23" key="3">
    <citation type="submission" date="2017-11" db="EMBL/GenBank/DDBJ databases">
        <title>De-novo sequencing of pomegranate (Punica granatum L.) genome.</title>
        <authorList>
            <person name="Akparov Z."/>
            <person name="Amiraslanov A."/>
            <person name="Hajiyeva S."/>
            <person name="Abbasov M."/>
            <person name="Kaur K."/>
            <person name="Hamwieh A."/>
            <person name="Solovyev V."/>
            <person name="Salamov A."/>
            <person name="Braich B."/>
            <person name="Kosarev P."/>
            <person name="Mahmoud A."/>
            <person name="Hajiyev E."/>
            <person name="Babayeva S."/>
            <person name="Izzatullayeva V."/>
            <person name="Mammadov A."/>
            <person name="Mammadov A."/>
            <person name="Sharifova S."/>
            <person name="Ojaghi J."/>
            <person name="Eynullazada K."/>
            <person name="Bayramov B."/>
            <person name="Abdulazimova A."/>
            <person name="Shahmuradov I."/>
        </authorList>
    </citation>
    <scope>NUCLEOTIDE SEQUENCE [LARGE SCALE GENOMIC DNA]</scope>
    <source>
        <strain evidence="21">AG2017</strain>
        <strain evidence="23">cv. AG2017</strain>
        <tissue evidence="21">Leaf</tissue>
    </source>
</reference>
<dbReference type="GeneID" id="116201207"/>
<evidence type="ECO:0000256" key="9">
    <source>
        <dbReference type="ARBA" id="ARBA00023098"/>
    </source>
</evidence>
<dbReference type="SUPFAM" id="SSF54637">
    <property type="entry name" value="Thioesterase/thiol ester dehydrase-isomerase"/>
    <property type="match status" value="1"/>
</dbReference>
<evidence type="ECO:0000256" key="16">
    <source>
        <dbReference type="ARBA" id="ARBA00067273"/>
    </source>
</evidence>
<comment type="subunit">
    <text evidence="15">Homotetramer. Interacts with PCTP.</text>
</comment>
<evidence type="ECO:0000256" key="14">
    <source>
        <dbReference type="ARBA" id="ARBA00058205"/>
    </source>
</evidence>
<comment type="function">
    <text evidence="14">Catalyzes the hydrolysis of acyl-CoAs into free fatty acids and coenzyme A (CoASH), regulating their respective intracellular levels. Has acyl-CoA thioesterase activity towards medium (C12) and long-chain (C18) fatty acyl-CoA substrates. Can also hydrolyze 3-hydroxyphenylacetyl-CoA and 3,4-dihydroxyphenylacetyl-CoA (in vitro). May play a role in controlling adaptive thermogenesis.</text>
</comment>
<dbReference type="OrthoDB" id="46529at2759"/>
<keyword evidence="9" id="KW-0443">Lipid metabolism</keyword>
<evidence type="ECO:0000256" key="4">
    <source>
        <dbReference type="ARBA" id="ARBA00004514"/>
    </source>
</evidence>
<dbReference type="GO" id="GO:0005739">
    <property type="term" value="C:mitochondrion"/>
    <property type="evidence" value="ECO:0007669"/>
    <property type="project" value="UniProtKB-SubCell"/>
</dbReference>
<evidence type="ECO:0000256" key="8">
    <source>
        <dbReference type="ARBA" id="ARBA00022990"/>
    </source>
</evidence>
<evidence type="ECO:0000313" key="23">
    <source>
        <dbReference type="Proteomes" id="UP000233551"/>
    </source>
</evidence>
<evidence type="ECO:0000256" key="6">
    <source>
        <dbReference type="ARBA" id="ARBA00022490"/>
    </source>
</evidence>
<dbReference type="GO" id="GO:0047617">
    <property type="term" value="F:fatty acyl-CoA hydrolase activity"/>
    <property type="evidence" value="ECO:0007669"/>
    <property type="project" value="InterPro"/>
</dbReference>